<dbReference type="EMBL" id="JACEEZ010024965">
    <property type="protein sequence ID" value="KAG0706020.1"/>
    <property type="molecule type" value="Genomic_DNA"/>
</dbReference>
<evidence type="ECO:0000313" key="2">
    <source>
        <dbReference type="Proteomes" id="UP000770661"/>
    </source>
</evidence>
<reference evidence="1" key="1">
    <citation type="submission" date="2020-07" db="EMBL/GenBank/DDBJ databases">
        <title>The High-quality genome of the commercially important snow crab, Chionoecetes opilio.</title>
        <authorList>
            <person name="Jeong J.-H."/>
            <person name="Ryu S."/>
        </authorList>
    </citation>
    <scope>NUCLEOTIDE SEQUENCE</scope>
    <source>
        <strain evidence="1">MADBK_172401_WGS</strain>
        <tissue evidence="1">Digestive gland</tissue>
    </source>
</reference>
<sequence>MRFTMAKSKKARRRQEICRAARQTQLQRRIEAAECKAGSVVTAPDRRGVHFKHLTSHTRLYQSKHLLAPQATPSTTSPILISISREGAILECIYEQYTAVHQYDMWQVIQQFSGNLRRGSAWPPSGNL</sequence>
<accession>A0A8J5CDR6</accession>
<organism evidence="1 2">
    <name type="scientific">Chionoecetes opilio</name>
    <name type="common">Atlantic snow crab</name>
    <name type="synonym">Cancer opilio</name>
    <dbReference type="NCBI Taxonomy" id="41210"/>
    <lineage>
        <taxon>Eukaryota</taxon>
        <taxon>Metazoa</taxon>
        <taxon>Ecdysozoa</taxon>
        <taxon>Arthropoda</taxon>
        <taxon>Crustacea</taxon>
        <taxon>Multicrustacea</taxon>
        <taxon>Malacostraca</taxon>
        <taxon>Eumalacostraca</taxon>
        <taxon>Eucarida</taxon>
        <taxon>Decapoda</taxon>
        <taxon>Pleocyemata</taxon>
        <taxon>Brachyura</taxon>
        <taxon>Eubrachyura</taxon>
        <taxon>Majoidea</taxon>
        <taxon>Majidae</taxon>
        <taxon>Chionoecetes</taxon>
    </lineage>
</organism>
<keyword evidence="2" id="KW-1185">Reference proteome</keyword>
<dbReference type="Proteomes" id="UP000770661">
    <property type="component" value="Unassembled WGS sequence"/>
</dbReference>
<name>A0A8J5CDR6_CHIOP</name>
<protein>
    <submittedName>
        <fullName evidence="1">Uncharacterized protein</fullName>
    </submittedName>
</protein>
<proteinExistence type="predicted"/>
<dbReference type="AlphaFoldDB" id="A0A8J5CDR6"/>
<gene>
    <name evidence="1" type="ORF">GWK47_024382</name>
</gene>
<comment type="caution">
    <text evidence="1">The sequence shown here is derived from an EMBL/GenBank/DDBJ whole genome shotgun (WGS) entry which is preliminary data.</text>
</comment>
<evidence type="ECO:0000313" key="1">
    <source>
        <dbReference type="EMBL" id="KAG0706020.1"/>
    </source>
</evidence>